<organism evidence="1 2">
    <name type="scientific">Diversispora epigaea</name>
    <dbReference type="NCBI Taxonomy" id="1348612"/>
    <lineage>
        <taxon>Eukaryota</taxon>
        <taxon>Fungi</taxon>
        <taxon>Fungi incertae sedis</taxon>
        <taxon>Mucoromycota</taxon>
        <taxon>Glomeromycotina</taxon>
        <taxon>Glomeromycetes</taxon>
        <taxon>Diversisporales</taxon>
        <taxon>Diversisporaceae</taxon>
        <taxon>Diversispora</taxon>
    </lineage>
</organism>
<gene>
    <name evidence="1" type="ORF">Glove_11g11</name>
</gene>
<dbReference type="Proteomes" id="UP000266861">
    <property type="component" value="Unassembled WGS sequence"/>
</dbReference>
<accession>A0A397JN38</accession>
<reference evidence="1 2" key="1">
    <citation type="submission" date="2018-08" db="EMBL/GenBank/DDBJ databases">
        <title>Genome and evolution of the arbuscular mycorrhizal fungus Diversispora epigaea (formerly Glomus versiforme) and its bacterial endosymbionts.</title>
        <authorList>
            <person name="Sun X."/>
            <person name="Fei Z."/>
            <person name="Harrison M."/>
        </authorList>
    </citation>
    <scope>NUCLEOTIDE SEQUENCE [LARGE SCALE GENOMIC DNA]</scope>
    <source>
        <strain evidence="1 2">IT104</strain>
    </source>
</reference>
<proteinExistence type="predicted"/>
<evidence type="ECO:0000313" key="1">
    <source>
        <dbReference type="EMBL" id="RHZ89769.1"/>
    </source>
</evidence>
<comment type="caution">
    <text evidence="1">The sequence shown here is derived from an EMBL/GenBank/DDBJ whole genome shotgun (WGS) entry which is preliminary data.</text>
</comment>
<sequence>MDPWNFNSLTETNINQLFNLTTNMKNILEKELINYIDEIIDELIIEKQKEENEIDKLVLSQSGSMGKMKKYKNVEIPTLYIPDRIPINPNSISNIKKVLEHIYEITGIKSGLRKWVAVVCDGVPYNLIQKIKKEFPWLILIPGALHKEMNMLKAFVELNWIIDIKEFAQIQELIWPFVQNCKDPTAHKYLEWSKKQTNFVYKLKFEQIFVYLQAIINFRNGIQNNNPLLQNAARRQFSPIWSARRHHIYRLIEITYEEQMQRLKPQIRNIIEKYHVISCSGYKNQHQGLDAILEEINKTLKSLVPPVPSQHYWEIAARNCMNFMKLRETLFKNIEYIDKESSRIRTKPDFAIESQSEELKNFTSLAQEKRKTFIKQKLLQLTTNEIWETIPISAEEALSQKNENNMTKEQLIVVINSLLVSFPESQNVRYNNLNNKPKTTLLNILQEVWGLQNIIE</sequence>
<dbReference type="AlphaFoldDB" id="A0A397JN38"/>
<protein>
    <submittedName>
        <fullName evidence="1">Uncharacterized protein</fullName>
    </submittedName>
</protein>
<name>A0A397JN38_9GLOM</name>
<keyword evidence="2" id="KW-1185">Reference proteome</keyword>
<dbReference type="OrthoDB" id="2407615at2759"/>
<evidence type="ECO:0000313" key="2">
    <source>
        <dbReference type="Proteomes" id="UP000266861"/>
    </source>
</evidence>
<dbReference type="EMBL" id="PQFF01000009">
    <property type="protein sequence ID" value="RHZ89769.1"/>
    <property type="molecule type" value="Genomic_DNA"/>
</dbReference>